<evidence type="ECO:0000313" key="2">
    <source>
        <dbReference type="EMBL" id="REF97443.1"/>
    </source>
</evidence>
<sequence length="252" mass="27532">MPIEVAFALLREGRVVEAEELMAREVKAVTKKHGRGSTAWAAAQCDLGSLLLNCDRMGRAIECFRDAASVAPGQDYEAARDQLSYRMNLGMVLRMAGRLDEAETELRRGAEDRLAFYGREHAGYAFGLEPLAELLLQRGNLREARPVIDETVANFWRNGHERVATALALRAEIVRAEGAEGSLFGDLAQLPDHVVEQVCASVLNRAGHGDQTIYQAVLADLVAVLEARLGPDHQATLNALSQLANTGRERGD</sequence>
<evidence type="ECO:0000256" key="1">
    <source>
        <dbReference type="PROSITE-ProRule" id="PRU00339"/>
    </source>
</evidence>
<keyword evidence="3" id="KW-1185">Reference proteome</keyword>
<protein>
    <submittedName>
        <fullName evidence="2">Tetratricopeptide repeat protein</fullName>
    </submittedName>
</protein>
<evidence type="ECO:0000313" key="3">
    <source>
        <dbReference type="Proteomes" id="UP000256913"/>
    </source>
</evidence>
<comment type="caution">
    <text evidence="2">The sequence shown here is derived from an EMBL/GenBank/DDBJ whole genome shotgun (WGS) entry which is preliminary data.</text>
</comment>
<dbReference type="InterPro" id="IPR019734">
    <property type="entry name" value="TPR_rpt"/>
</dbReference>
<dbReference type="AlphaFoldDB" id="A0A3D9ZNC0"/>
<dbReference type="SUPFAM" id="SSF48452">
    <property type="entry name" value="TPR-like"/>
    <property type="match status" value="1"/>
</dbReference>
<dbReference type="Proteomes" id="UP000256913">
    <property type="component" value="Unassembled WGS sequence"/>
</dbReference>
<accession>A0A3D9ZNC0</accession>
<keyword evidence="1" id="KW-0802">TPR repeat</keyword>
<feature type="repeat" description="TPR" evidence="1">
    <location>
        <begin position="41"/>
        <end position="74"/>
    </location>
</feature>
<dbReference type="Pfam" id="PF13374">
    <property type="entry name" value="TPR_10"/>
    <property type="match status" value="1"/>
</dbReference>
<dbReference type="InterPro" id="IPR011990">
    <property type="entry name" value="TPR-like_helical_dom_sf"/>
</dbReference>
<gene>
    <name evidence="2" type="ORF">DFJ67_3441</name>
</gene>
<reference evidence="2 3" key="1">
    <citation type="submission" date="2018-08" db="EMBL/GenBank/DDBJ databases">
        <title>Sequencing the genomes of 1000 actinobacteria strains.</title>
        <authorList>
            <person name="Klenk H.-P."/>
        </authorList>
    </citation>
    <scope>NUCLEOTIDE SEQUENCE [LARGE SCALE GENOMIC DNA]</scope>
    <source>
        <strain evidence="2 3">DSM 44099</strain>
    </source>
</reference>
<dbReference type="EMBL" id="QUMQ01000001">
    <property type="protein sequence ID" value="REF97443.1"/>
    <property type="molecule type" value="Genomic_DNA"/>
</dbReference>
<proteinExistence type="predicted"/>
<organism evidence="2 3">
    <name type="scientific">Asanoa ferruginea</name>
    <dbReference type="NCBI Taxonomy" id="53367"/>
    <lineage>
        <taxon>Bacteria</taxon>
        <taxon>Bacillati</taxon>
        <taxon>Actinomycetota</taxon>
        <taxon>Actinomycetes</taxon>
        <taxon>Micromonosporales</taxon>
        <taxon>Micromonosporaceae</taxon>
        <taxon>Asanoa</taxon>
    </lineage>
</organism>
<name>A0A3D9ZNC0_9ACTN</name>
<dbReference type="PROSITE" id="PS50005">
    <property type="entry name" value="TPR"/>
    <property type="match status" value="1"/>
</dbReference>
<dbReference type="Gene3D" id="1.25.40.10">
    <property type="entry name" value="Tetratricopeptide repeat domain"/>
    <property type="match status" value="1"/>
</dbReference>